<reference evidence="1 2" key="1">
    <citation type="submission" date="2016-10" db="EMBL/GenBank/DDBJ databases">
        <authorList>
            <person name="de Groot N.N."/>
        </authorList>
    </citation>
    <scope>NUCLEOTIDE SEQUENCE [LARGE SCALE GENOMIC DNA]</scope>
    <source>
        <strain evidence="1 2">LMG 2247</strain>
    </source>
</reference>
<evidence type="ECO:0000313" key="1">
    <source>
        <dbReference type="EMBL" id="SDH09571.1"/>
    </source>
</evidence>
<dbReference type="AlphaFoldDB" id="A0A1G7ZLD3"/>
<accession>A0A1G7ZLD3</accession>
<sequence>MAKGMKITVTGQWCVWAFAPRKLAEVCGTPFIAVMPAAADLPDYMASGGEIVQTAV</sequence>
<evidence type="ECO:0000313" key="2">
    <source>
        <dbReference type="Proteomes" id="UP000199706"/>
    </source>
</evidence>
<dbReference type="Proteomes" id="UP000199706">
    <property type="component" value="Unassembled WGS sequence"/>
</dbReference>
<protein>
    <submittedName>
        <fullName evidence="1">Uncharacterized protein</fullName>
    </submittedName>
</protein>
<dbReference type="EMBL" id="FNCJ01000007">
    <property type="protein sequence ID" value="SDH09571.1"/>
    <property type="molecule type" value="Genomic_DNA"/>
</dbReference>
<proteinExistence type="predicted"/>
<organism evidence="1 2">
    <name type="scientific">Paraburkholderia phenazinium</name>
    <dbReference type="NCBI Taxonomy" id="60549"/>
    <lineage>
        <taxon>Bacteria</taxon>
        <taxon>Pseudomonadati</taxon>
        <taxon>Pseudomonadota</taxon>
        <taxon>Betaproteobacteria</taxon>
        <taxon>Burkholderiales</taxon>
        <taxon>Burkholderiaceae</taxon>
        <taxon>Paraburkholderia</taxon>
    </lineage>
</organism>
<gene>
    <name evidence="1" type="ORF">SAMN05216466_10782</name>
</gene>
<name>A0A1G7ZLD3_9BURK</name>